<reference evidence="1 2" key="1">
    <citation type="submission" date="2016-10" db="EMBL/GenBank/DDBJ databases">
        <title>Paenibacillus species isolates.</title>
        <authorList>
            <person name="Beno S.M."/>
        </authorList>
    </citation>
    <scope>NUCLEOTIDE SEQUENCE [LARGE SCALE GENOMIC DNA]</scope>
    <source>
        <strain evidence="1 2">FSL H7-0604</strain>
    </source>
</reference>
<protein>
    <recommendedName>
        <fullName evidence="3">DUF2953 domain-containing protein</fullName>
    </recommendedName>
</protein>
<dbReference type="AlphaFoldDB" id="A0A1R0WXM8"/>
<sequence length="235" mass="26903">MTLWLAIPLVLLVLAMILVLSSSIDFRIRCYKHGKNDLLELDITSLFGLIKLHYELPQLVFKGLEQGVWGKFKETGTATTGVDTVKEEIFDKERVMHWRDNVNQAVKSTRGLKEWLKETVAHVKISKLDWSTDFSLGDAADTATASGAVWGLKWSIVGFISQWVKLQQHPRIFVKPVFEDELCFAMEFVCKGKISVGYTLYALMRLSRRVLREKGGIGHWRNLLKQMRQEPHGKV</sequence>
<dbReference type="Proteomes" id="UP000187465">
    <property type="component" value="Unassembled WGS sequence"/>
</dbReference>
<dbReference type="RefSeq" id="WP_036676152.1">
    <property type="nucleotide sequence ID" value="NZ_MKQP01000056.1"/>
</dbReference>
<comment type="caution">
    <text evidence="1">The sequence shown here is derived from an EMBL/GenBank/DDBJ whole genome shotgun (WGS) entry which is preliminary data.</text>
</comment>
<proteinExistence type="predicted"/>
<accession>A0A1R0WXM8</accession>
<evidence type="ECO:0000313" key="1">
    <source>
        <dbReference type="EMBL" id="OMD23569.1"/>
    </source>
</evidence>
<gene>
    <name evidence="1" type="ORF">BJP51_05170</name>
</gene>
<name>A0A1R0WXM8_9BACL</name>
<dbReference type="EMBL" id="MKQP01000056">
    <property type="protein sequence ID" value="OMD23569.1"/>
    <property type="molecule type" value="Genomic_DNA"/>
</dbReference>
<organism evidence="1 2">
    <name type="scientific">Paenibacillus odorifer</name>
    <dbReference type="NCBI Taxonomy" id="189426"/>
    <lineage>
        <taxon>Bacteria</taxon>
        <taxon>Bacillati</taxon>
        <taxon>Bacillota</taxon>
        <taxon>Bacilli</taxon>
        <taxon>Bacillales</taxon>
        <taxon>Paenibacillaceae</taxon>
        <taxon>Paenibacillus</taxon>
    </lineage>
</organism>
<evidence type="ECO:0000313" key="2">
    <source>
        <dbReference type="Proteomes" id="UP000187465"/>
    </source>
</evidence>
<evidence type="ECO:0008006" key="3">
    <source>
        <dbReference type="Google" id="ProtNLM"/>
    </source>
</evidence>
<dbReference type="InterPro" id="IPR021338">
    <property type="entry name" value="DUF2953"/>
</dbReference>
<dbReference type="Pfam" id="PF11167">
    <property type="entry name" value="DUF2953"/>
    <property type="match status" value="1"/>
</dbReference>